<dbReference type="GO" id="GO:0016020">
    <property type="term" value="C:membrane"/>
    <property type="evidence" value="ECO:0007669"/>
    <property type="project" value="TreeGrafter"/>
</dbReference>
<dbReference type="PANTHER" id="PTHR12242">
    <property type="entry name" value="OS02G0130600 PROTEIN-RELATED"/>
    <property type="match status" value="1"/>
</dbReference>
<keyword evidence="1" id="KW-1133">Transmembrane helix</keyword>
<protein>
    <submittedName>
        <fullName evidence="2">Uncharacterized protein</fullName>
    </submittedName>
</protein>
<feature type="transmembrane region" description="Helical" evidence="1">
    <location>
        <begin position="162"/>
        <end position="181"/>
    </location>
</feature>
<feature type="transmembrane region" description="Helical" evidence="1">
    <location>
        <begin position="201"/>
        <end position="220"/>
    </location>
</feature>
<gene>
    <name evidence="2" type="ORF">SDRG_05107</name>
</gene>
<dbReference type="Proteomes" id="UP000030762">
    <property type="component" value="Unassembled WGS sequence"/>
</dbReference>
<name>T0QHS8_SAPDV</name>
<accession>T0QHS8</accession>
<evidence type="ECO:0000256" key="1">
    <source>
        <dbReference type="SAM" id="Phobius"/>
    </source>
</evidence>
<dbReference type="OMA" id="WRVACLV"/>
<keyword evidence="1" id="KW-0812">Transmembrane</keyword>
<evidence type="ECO:0000313" key="2">
    <source>
        <dbReference type="EMBL" id="EQC37504.1"/>
    </source>
</evidence>
<dbReference type="OrthoDB" id="419711at2759"/>
<keyword evidence="3" id="KW-1185">Reference proteome</keyword>
<dbReference type="VEuPathDB" id="FungiDB:SDRG_05107"/>
<dbReference type="PANTHER" id="PTHR12242:SF22">
    <property type="entry name" value="OS02G0130600 PROTEIN"/>
    <property type="match status" value="1"/>
</dbReference>
<dbReference type="GeneID" id="19945834"/>
<organism evidence="2 3">
    <name type="scientific">Saprolegnia diclina (strain VS20)</name>
    <dbReference type="NCBI Taxonomy" id="1156394"/>
    <lineage>
        <taxon>Eukaryota</taxon>
        <taxon>Sar</taxon>
        <taxon>Stramenopiles</taxon>
        <taxon>Oomycota</taxon>
        <taxon>Saprolegniomycetes</taxon>
        <taxon>Saprolegniales</taxon>
        <taxon>Saprolegniaceae</taxon>
        <taxon>Saprolegnia</taxon>
    </lineage>
</organism>
<proteinExistence type="predicted"/>
<keyword evidence="1" id="KW-0472">Membrane</keyword>
<dbReference type="AlphaFoldDB" id="T0QHS8"/>
<dbReference type="RefSeq" id="XP_008609024.1">
    <property type="nucleotide sequence ID" value="XM_008610802.1"/>
</dbReference>
<dbReference type="EMBL" id="JH767144">
    <property type="protein sequence ID" value="EQC37504.1"/>
    <property type="molecule type" value="Genomic_DNA"/>
</dbReference>
<sequence>MGQGDRSLPIEYELEAALCALIRCLRRAPRRLAPPQYPRLLLVWRVACLVPYSVTLALDCYTTWGASLADFTAWNITLQVVYFVLAIKSSVRPRGDDVRLDLLFDVCLTSALSMAFDFWTLLATPDVLSEPLYKVQHGITVICFGLEFALNDRVVTPRHVALVALWPLLYGIFTWASHNVILDGAWPYDFMVVDQPTAPFWYLGIFLLQVAFFTLCLLVSRFKQYALETRRDDARFTSYGSV</sequence>
<dbReference type="InParanoid" id="T0QHS8"/>
<reference evidence="2 3" key="1">
    <citation type="submission" date="2012-04" db="EMBL/GenBank/DDBJ databases">
        <title>The Genome Sequence of Saprolegnia declina VS20.</title>
        <authorList>
            <consortium name="The Broad Institute Genome Sequencing Platform"/>
            <person name="Russ C."/>
            <person name="Nusbaum C."/>
            <person name="Tyler B."/>
            <person name="van West P."/>
            <person name="Dieguez-Uribeondo J."/>
            <person name="de Bruijn I."/>
            <person name="Tripathy S."/>
            <person name="Jiang R."/>
            <person name="Young S.K."/>
            <person name="Zeng Q."/>
            <person name="Gargeya S."/>
            <person name="Fitzgerald M."/>
            <person name="Haas B."/>
            <person name="Abouelleil A."/>
            <person name="Alvarado L."/>
            <person name="Arachchi H.M."/>
            <person name="Berlin A."/>
            <person name="Chapman S.B."/>
            <person name="Goldberg J."/>
            <person name="Griggs A."/>
            <person name="Gujja S."/>
            <person name="Hansen M."/>
            <person name="Howarth C."/>
            <person name="Imamovic A."/>
            <person name="Larimer J."/>
            <person name="McCowen C."/>
            <person name="Montmayeur A."/>
            <person name="Murphy C."/>
            <person name="Neiman D."/>
            <person name="Pearson M."/>
            <person name="Priest M."/>
            <person name="Roberts A."/>
            <person name="Saif S."/>
            <person name="Shea T."/>
            <person name="Sisk P."/>
            <person name="Sykes S."/>
            <person name="Wortman J."/>
            <person name="Nusbaum C."/>
            <person name="Birren B."/>
        </authorList>
    </citation>
    <scope>NUCLEOTIDE SEQUENCE [LARGE SCALE GENOMIC DNA]</scope>
    <source>
        <strain evidence="2 3">VS20</strain>
    </source>
</reference>
<evidence type="ECO:0000313" key="3">
    <source>
        <dbReference type="Proteomes" id="UP000030762"/>
    </source>
</evidence>